<name>A0A5C3NCT7_9AGAM</name>
<accession>A0A5C3NCT7</accession>
<reference evidence="1 2" key="1">
    <citation type="journal article" date="2019" name="Nat. Ecol. Evol.">
        <title>Megaphylogeny resolves global patterns of mushroom evolution.</title>
        <authorList>
            <person name="Varga T."/>
            <person name="Krizsan K."/>
            <person name="Foldi C."/>
            <person name="Dima B."/>
            <person name="Sanchez-Garcia M."/>
            <person name="Sanchez-Ramirez S."/>
            <person name="Szollosi G.J."/>
            <person name="Szarkandi J.G."/>
            <person name="Papp V."/>
            <person name="Albert L."/>
            <person name="Andreopoulos W."/>
            <person name="Angelini C."/>
            <person name="Antonin V."/>
            <person name="Barry K.W."/>
            <person name="Bougher N.L."/>
            <person name="Buchanan P."/>
            <person name="Buyck B."/>
            <person name="Bense V."/>
            <person name="Catcheside P."/>
            <person name="Chovatia M."/>
            <person name="Cooper J."/>
            <person name="Damon W."/>
            <person name="Desjardin D."/>
            <person name="Finy P."/>
            <person name="Geml J."/>
            <person name="Haridas S."/>
            <person name="Hughes K."/>
            <person name="Justo A."/>
            <person name="Karasinski D."/>
            <person name="Kautmanova I."/>
            <person name="Kiss B."/>
            <person name="Kocsube S."/>
            <person name="Kotiranta H."/>
            <person name="LaButti K.M."/>
            <person name="Lechner B.E."/>
            <person name="Liimatainen K."/>
            <person name="Lipzen A."/>
            <person name="Lukacs Z."/>
            <person name="Mihaltcheva S."/>
            <person name="Morgado L.N."/>
            <person name="Niskanen T."/>
            <person name="Noordeloos M.E."/>
            <person name="Ohm R.A."/>
            <person name="Ortiz-Santana B."/>
            <person name="Ovrebo C."/>
            <person name="Racz N."/>
            <person name="Riley R."/>
            <person name="Savchenko A."/>
            <person name="Shiryaev A."/>
            <person name="Soop K."/>
            <person name="Spirin V."/>
            <person name="Szebenyi C."/>
            <person name="Tomsovsky M."/>
            <person name="Tulloss R.E."/>
            <person name="Uehling J."/>
            <person name="Grigoriev I.V."/>
            <person name="Vagvolgyi C."/>
            <person name="Papp T."/>
            <person name="Martin F.M."/>
            <person name="Miettinen O."/>
            <person name="Hibbett D.S."/>
            <person name="Nagy L.G."/>
        </authorList>
    </citation>
    <scope>NUCLEOTIDE SEQUENCE [LARGE SCALE GENOMIC DNA]</scope>
    <source>
        <strain evidence="1 2">OMC1185</strain>
    </source>
</reference>
<keyword evidence="2" id="KW-1185">Reference proteome</keyword>
<dbReference type="OrthoDB" id="5593278at2759"/>
<dbReference type="Proteomes" id="UP000305948">
    <property type="component" value="Unassembled WGS sequence"/>
</dbReference>
<evidence type="ECO:0008006" key="3">
    <source>
        <dbReference type="Google" id="ProtNLM"/>
    </source>
</evidence>
<dbReference type="InterPro" id="IPR053720">
    <property type="entry name" value="Psm_Assembly_Chaperone"/>
</dbReference>
<gene>
    <name evidence="1" type="ORF">OE88DRAFT_1653785</name>
</gene>
<dbReference type="AlphaFoldDB" id="A0A5C3NCT7"/>
<sequence length="108" mass="11806">MPKPDPDEPNAFPFPAPPPSIQLTPLFGSASSEHIRTLHSLYASQVATIVWTMEAEHAVDALPRRRVIVGIALKNRSGSDDGSSKLTEDERAVFHGVMRTIQGMLTRS</sequence>
<evidence type="ECO:0000313" key="1">
    <source>
        <dbReference type="EMBL" id="TFK55123.1"/>
    </source>
</evidence>
<evidence type="ECO:0000313" key="2">
    <source>
        <dbReference type="Proteomes" id="UP000305948"/>
    </source>
</evidence>
<protein>
    <recommendedName>
        <fullName evidence="3">Proteasome assembly chaperone 3</fullName>
    </recommendedName>
</protein>
<proteinExistence type="predicted"/>
<dbReference type="Gene3D" id="3.30.230.90">
    <property type="match status" value="1"/>
</dbReference>
<organism evidence="1 2">
    <name type="scientific">Heliocybe sulcata</name>
    <dbReference type="NCBI Taxonomy" id="5364"/>
    <lineage>
        <taxon>Eukaryota</taxon>
        <taxon>Fungi</taxon>
        <taxon>Dikarya</taxon>
        <taxon>Basidiomycota</taxon>
        <taxon>Agaricomycotina</taxon>
        <taxon>Agaricomycetes</taxon>
        <taxon>Gloeophyllales</taxon>
        <taxon>Gloeophyllaceae</taxon>
        <taxon>Heliocybe</taxon>
    </lineage>
</organism>
<dbReference type="EMBL" id="ML213505">
    <property type="protein sequence ID" value="TFK55123.1"/>
    <property type="molecule type" value="Genomic_DNA"/>
</dbReference>
<dbReference type="STRING" id="5364.A0A5C3NCT7"/>